<proteinExistence type="predicted"/>
<feature type="compositionally biased region" description="Gly residues" evidence="1">
    <location>
        <begin position="723"/>
        <end position="743"/>
    </location>
</feature>
<dbReference type="Proteomes" id="UP000198727">
    <property type="component" value="Unassembled WGS sequence"/>
</dbReference>
<feature type="region of interest" description="Disordered" evidence="1">
    <location>
        <begin position="59"/>
        <end position="126"/>
    </location>
</feature>
<protein>
    <recommendedName>
        <fullName evidence="4">Proteins of 100 residues with WXG</fullName>
    </recommendedName>
</protein>
<dbReference type="Gene3D" id="1.10.287.1060">
    <property type="entry name" value="ESAT-6-like"/>
    <property type="match status" value="1"/>
</dbReference>
<name>A0A1I5X1W3_9PSEU</name>
<feature type="compositionally biased region" description="Gly residues" evidence="1">
    <location>
        <begin position="767"/>
        <end position="790"/>
    </location>
</feature>
<dbReference type="AlphaFoldDB" id="A0A1I5X1W3"/>
<gene>
    <name evidence="2" type="ORF">SAMN05421810_105390</name>
</gene>
<sequence>MSKSWNEVKQLLDDPYVSADTKEELLLAYSYENGGNRIGGVVEPPEARQYMERYNFKGDAPYSRPDALGNPGVPYYGSTDKVYERARSESDEAGHHAREQRTQITENQGELDGLRPPGPGGAGVKTSDELFELAEPALDVFRDFLPVDEQVPEDSRGVEGPLQFDRDIQQRFDEQKGIDFAKFLDEAEKLRDAHTVLSELKRTSDGQLNSLYEDWTGAGANASYDKYGKDIQPHADELIEHLAGAPQVIEAAVQTVYDACKAKADEVLALYTDTLGSATKDIAGKVMKLARGEFDSQEQVLEVAAWVDSVCGSNLESTIRSDDCGLNDENKAYVISECKKWIRQSWNPDLYGSSGAQGLYLRFEQVCDDTVEAVDAAWEELANYLKEYENKFPEVRDPGPANPNPNPGDTPGGGTPGGGTPGGGTPGGGMPGGGGTPPSASTPETPGTEKPEAGTNPVTGEPLEVNPETGEPYPIDPETGEAVKDLGEDRDTLTVEQGDHKIEISEPDESGDMAISVDDGSGAVKDYQLDFGTGEDKAGDEAGDVAGGDTAGQGEFGPRGGGPGGEQVYRPGPDGKIHIEDGDLRITAEQPEGPEGPTVVTVDDGTGEPTTYTLGEESAAGARPGEPRPGEGPRVGGEARIGRAEVGPDGLGVERGDGGIETKPAAGDRPPAAVGVAAGGGGAPGDMGGLAEAGAAGAGVGAEADTGSEPADDAAERTTPAAVGGGSGGGLLGDAGFGGGGASDGAPLEEGSQSAAAAPGAAQPAGVGAGLGSAPGGLGDAGAGAGAAGMGGMGMMGGGMGAMGVGGGGGGDQERGSNPYRIDGGIFDTGSSANRISGSLNDEGERSVRFDR</sequence>
<feature type="compositionally biased region" description="Polar residues" evidence="1">
    <location>
        <begin position="829"/>
        <end position="840"/>
    </location>
</feature>
<reference evidence="3" key="1">
    <citation type="submission" date="2016-10" db="EMBL/GenBank/DDBJ databases">
        <authorList>
            <person name="Varghese N."/>
            <person name="Submissions S."/>
        </authorList>
    </citation>
    <scope>NUCLEOTIDE SEQUENCE [LARGE SCALE GENOMIC DNA]</scope>
    <source>
        <strain evidence="3">CGMCC 4.5579</strain>
    </source>
</reference>
<feature type="region of interest" description="Disordered" evidence="1">
    <location>
        <begin position="392"/>
        <end position="790"/>
    </location>
</feature>
<feature type="compositionally biased region" description="Gly residues" evidence="1">
    <location>
        <begin position="545"/>
        <end position="565"/>
    </location>
</feature>
<evidence type="ECO:0000313" key="3">
    <source>
        <dbReference type="Proteomes" id="UP000198727"/>
    </source>
</evidence>
<dbReference type="RefSeq" id="WP_092531215.1">
    <property type="nucleotide sequence ID" value="NZ_FOWW01000005.1"/>
</dbReference>
<dbReference type="InterPro" id="IPR036689">
    <property type="entry name" value="ESAT-6-like_sf"/>
</dbReference>
<feature type="compositionally biased region" description="Basic and acidic residues" evidence="1">
    <location>
        <begin position="81"/>
        <end position="101"/>
    </location>
</feature>
<feature type="compositionally biased region" description="Gly residues" evidence="1">
    <location>
        <begin position="677"/>
        <end position="688"/>
    </location>
</feature>
<dbReference type="SUPFAM" id="SSF140453">
    <property type="entry name" value="EsxAB dimer-like"/>
    <property type="match status" value="1"/>
</dbReference>
<feature type="compositionally biased region" description="Basic and acidic residues" evidence="1">
    <location>
        <begin position="843"/>
        <end position="852"/>
    </location>
</feature>
<evidence type="ECO:0000313" key="2">
    <source>
        <dbReference type="EMBL" id="SFQ25959.1"/>
    </source>
</evidence>
<dbReference type="STRING" id="587909.SAMN05421810_105390"/>
<feature type="compositionally biased region" description="Low complexity" evidence="1">
    <location>
        <begin position="751"/>
        <end position="766"/>
    </location>
</feature>
<dbReference type="EMBL" id="FOWW01000005">
    <property type="protein sequence ID" value="SFQ25959.1"/>
    <property type="molecule type" value="Genomic_DNA"/>
</dbReference>
<feature type="compositionally biased region" description="Gly residues" evidence="1">
    <location>
        <begin position="410"/>
        <end position="436"/>
    </location>
</feature>
<feature type="compositionally biased region" description="Basic and acidic residues" evidence="1">
    <location>
        <begin position="481"/>
        <end position="504"/>
    </location>
</feature>
<feature type="compositionally biased region" description="Low complexity" evidence="1">
    <location>
        <begin position="437"/>
        <end position="446"/>
    </location>
</feature>
<dbReference type="OrthoDB" id="3692636at2"/>
<evidence type="ECO:0000256" key="1">
    <source>
        <dbReference type="SAM" id="MobiDB-lite"/>
    </source>
</evidence>
<organism evidence="2 3">
    <name type="scientific">Amycolatopsis arida</name>
    <dbReference type="NCBI Taxonomy" id="587909"/>
    <lineage>
        <taxon>Bacteria</taxon>
        <taxon>Bacillati</taxon>
        <taxon>Actinomycetota</taxon>
        <taxon>Actinomycetes</taxon>
        <taxon>Pseudonocardiales</taxon>
        <taxon>Pseudonocardiaceae</taxon>
        <taxon>Amycolatopsis</taxon>
    </lineage>
</organism>
<evidence type="ECO:0008006" key="4">
    <source>
        <dbReference type="Google" id="ProtNLM"/>
    </source>
</evidence>
<feature type="compositionally biased region" description="Low complexity" evidence="1">
    <location>
        <begin position="664"/>
        <end position="676"/>
    </location>
</feature>
<feature type="region of interest" description="Disordered" evidence="1">
    <location>
        <begin position="806"/>
        <end position="852"/>
    </location>
</feature>
<accession>A0A1I5X1W3</accession>
<keyword evidence="3" id="KW-1185">Reference proteome</keyword>
<feature type="compositionally biased region" description="Basic and acidic residues" evidence="1">
    <location>
        <begin position="573"/>
        <end position="586"/>
    </location>
</feature>